<evidence type="ECO:0000256" key="1">
    <source>
        <dbReference type="SAM" id="Phobius"/>
    </source>
</evidence>
<feature type="transmembrane region" description="Helical" evidence="1">
    <location>
        <begin position="700"/>
        <end position="719"/>
    </location>
</feature>
<evidence type="ECO:0000313" key="2">
    <source>
        <dbReference type="EMBL" id="OXA47179.1"/>
    </source>
</evidence>
<protein>
    <submittedName>
        <fullName evidence="2">Uncharacterized protein</fullName>
    </submittedName>
</protein>
<name>A0A226DPN3_FOLCA</name>
<dbReference type="Proteomes" id="UP000198287">
    <property type="component" value="Unassembled WGS sequence"/>
</dbReference>
<keyword evidence="1" id="KW-0812">Transmembrane</keyword>
<reference evidence="2 3" key="1">
    <citation type="submission" date="2015-12" db="EMBL/GenBank/DDBJ databases">
        <title>The genome of Folsomia candida.</title>
        <authorList>
            <person name="Faddeeva A."/>
            <person name="Derks M.F."/>
            <person name="Anvar Y."/>
            <person name="Smit S."/>
            <person name="Van Straalen N."/>
            <person name="Roelofs D."/>
        </authorList>
    </citation>
    <scope>NUCLEOTIDE SEQUENCE [LARGE SCALE GENOMIC DNA]</scope>
    <source>
        <strain evidence="2 3">VU population</strain>
        <tissue evidence="2">Whole body</tissue>
    </source>
</reference>
<accession>A0A226DPN3</accession>
<sequence length="725" mass="84628">MTSLHLFDPVVHILIQLAVIHGGADEQRQRIFHTERDQIRVETYNLRYLYPFQNCTTMLFTSKNFVWEVTNKASSAPIIFLNYDTRRTSRLGSIIYRKFSLQRRRNFAPHCWATSTILPENEYFTQNRKHPDFIGLQRCFIDFNIWSQYFILVTNVPSAIQKYVKSEFVLSRLSLKEVIIVDITHFVGNGQKLDMNYYNIYYTMSPSVGIDYSEPWYQIDCLPSDCFKQLTEIGKNVSRLNKYSWYTYSSFDGRNTRNVRDLFGHTDIGSIQLSTHDEYRRLANLTSFHGFLSFWILQDVVDHNFTNYTPLHYFTPIRRLSPDNHRGINFIIYDLHSYSYVSCYKVSSNSGILNTLTSPFDRASWTLLGICCITVVAILTSVVSNCSNSVFSDSIFLVAGLTMESSVLLSRRIFEARFFGNKHESIGLYTIVGLWMILVGTILTNWYKSCFTIEMIVPRIYESPWTSVTDVEGIRILMPFSLQDQYDSQMVDRAKYFLYKNFYIRLYFRCLEKSQENVAHKRLIAHAITARKLYDMLLPHFEISKKGERGIFAPLVGNPPPYNQSALQDYPIHPVKYDKGDTFEIIKSLSTCGKVALMDSKENIATITNFLNDNQKKITYVKGDDDLFNEIRGWTIFPARYSYVEERLKLMISSGIFAHWEFIYNLWRPKKLLNYYANWSHPKLEAVSRLDFDSKITPGFYIYGICLILSTISLLVEIGRFRSIK</sequence>
<comment type="caution">
    <text evidence="2">The sequence shown here is derived from an EMBL/GenBank/DDBJ whole genome shotgun (WGS) entry which is preliminary data.</text>
</comment>
<dbReference type="AlphaFoldDB" id="A0A226DPN3"/>
<feature type="transmembrane region" description="Helical" evidence="1">
    <location>
        <begin position="426"/>
        <end position="447"/>
    </location>
</feature>
<feature type="transmembrane region" description="Helical" evidence="1">
    <location>
        <begin position="363"/>
        <end position="383"/>
    </location>
</feature>
<gene>
    <name evidence="2" type="ORF">Fcan01_18008</name>
</gene>
<keyword evidence="1" id="KW-1133">Transmembrane helix</keyword>
<dbReference type="EMBL" id="LNIX01000013">
    <property type="protein sequence ID" value="OXA47179.1"/>
    <property type="molecule type" value="Genomic_DNA"/>
</dbReference>
<keyword evidence="3" id="KW-1185">Reference proteome</keyword>
<keyword evidence="1" id="KW-0472">Membrane</keyword>
<organism evidence="2 3">
    <name type="scientific">Folsomia candida</name>
    <name type="common">Springtail</name>
    <dbReference type="NCBI Taxonomy" id="158441"/>
    <lineage>
        <taxon>Eukaryota</taxon>
        <taxon>Metazoa</taxon>
        <taxon>Ecdysozoa</taxon>
        <taxon>Arthropoda</taxon>
        <taxon>Hexapoda</taxon>
        <taxon>Collembola</taxon>
        <taxon>Entomobryomorpha</taxon>
        <taxon>Isotomoidea</taxon>
        <taxon>Isotomidae</taxon>
        <taxon>Proisotominae</taxon>
        <taxon>Folsomia</taxon>
    </lineage>
</organism>
<proteinExistence type="predicted"/>
<evidence type="ECO:0000313" key="3">
    <source>
        <dbReference type="Proteomes" id="UP000198287"/>
    </source>
</evidence>